<dbReference type="Pfam" id="PF01094">
    <property type="entry name" value="ANF_receptor"/>
    <property type="match status" value="1"/>
</dbReference>
<name>A0A9X6NBD0_HYPEX</name>
<proteinExistence type="predicted"/>
<comment type="subcellular location">
    <subcellularLocation>
        <location evidence="1">Membrane</location>
    </subcellularLocation>
</comment>
<evidence type="ECO:0000313" key="8">
    <source>
        <dbReference type="Proteomes" id="UP000192578"/>
    </source>
</evidence>
<dbReference type="InterPro" id="IPR001828">
    <property type="entry name" value="ANF_lig-bd_rcpt"/>
</dbReference>
<dbReference type="InterPro" id="IPR028082">
    <property type="entry name" value="Peripla_BP_I"/>
</dbReference>
<feature type="domain" description="Receptor ligand binding region" evidence="6">
    <location>
        <begin position="99"/>
        <end position="378"/>
    </location>
</feature>
<dbReference type="SUPFAM" id="SSF53822">
    <property type="entry name" value="Periplasmic binding protein-like I"/>
    <property type="match status" value="1"/>
</dbReference>
<evidence type="ECO:0000259" key="6">
    <source>
        <dbReference type="Pfam" id="PF01094"/>
    </source>
</evidence>
<organism evidence="7 8">
    <name type="scientific">Hypsibius exemplaris</name>
    <name type="common">Freshwater tardigrade</name>
    <dbReference type="NCBI Taxonomy" id="2072580"/>
    <lineage>
        <taxon>Eukaryota</taxon>
        <taxon>Metazoa</taxon>
        <taxon>Ecdysozoa</taxon>
        <taxon>Tardigrada</taxon>
        <taxon>Eutardigrada</taxon>
        <taxon>Parachela</taxon>
        <taxon>Hypsibioidea</taxon>
        <taxon>Hypsibiidae</taxon>
        <taxon>Hypsibius</taxon>
    </lineage>
</organism>
<feature type="transmembrane region" description="Helical" evidence="5">
    <location>
        <begin position="451"/>
        <end position="473"/>
    </location>
</feature>
<reference evidence="8" key="1">
    <citation type="submission" date="2017-01" db="EMBL/GenBank/DDBJ databases">
        <title>Comparative genomics of anhydrobiosis in the tardigrade Hypsibius dujardini.</title>
        <authorList>
            <person name="Yoshida Y."/>
            <person name="Koutsovoulos G."/>
            <person name="Laetsch D."/>
            <person name="Stevens L."/>
            <person name="Kumar S."/>
            <person name="Horikawa D."/>
            <person name="Ishino K."/>
            <person name="Komine S."/>
            <person name="Tomita M."/>
            <person name="Blaxter M."/>
            <person name="Arakawa K."/>
        </authorList>
    </citation>
    <scope>NUCLEOTIDE SEQUENCE [LARGE SCALE GENOMIC DNA]</scope>
    <source>
        <strain evidence="8">Z151</strain>
    </source>
</reference>
<evidence type="ECO:0000256" key="1">
    <source>
        <dbReference type="ARBA" id="ARBA00004370"/>
    </source>
</evidence>
<evidence type="ECO:0000256" key="4">
    <source>
        <dbReference type="ARBA" id="ARBA00023136"/>
    </source>
</evidence>
<comment type="caution">
    <text evidence="7">The sequence shown here is derived from an EMBL/GenBank/DDBJ whole genome shotgun (WGS) entry which is preliminary data.</text>
</comment>
<dbReference type="Gene3D" id="3.40.50.2300">
    <property type="match status" value="1"/>
</dbReference>
<keyword evidence="4 5" id="KW-0472">Membrane</keyword>
<dbReference type="Proteomes" id="UP000192578">
    <property type="component" value="Unassembled WGS sequence"/>
</dbReference>
<dbReference type="EMBL" id="MTYJ01000214">
    <property type="protein sequence ID" value="OWA51087.1"/>
    <property type="molecule type" value="Genomic_DNA"/>
</dbReference>
<evidence type="ECO:0000256" key="3">
    <source>
        <dbReference type="ARBA" id="ARBA00022989"/>
    </source>
</evidence>
<keyword evidence="8" id="KW-1185">Reference proteome</keyword>
<evidence type="ECO:0000313" key="7">
    <source>
        <dbReference type="EMBL" id="OWA51087.1"/>
    </source>
</evidence>
<gene>
    <name evidence="7" type="ORF">BV898_15587</name>
</gene>
<evidence type="ECO:0000256" key="2">
    <source>
        <dbReference type="ARBA" id="ARBA00022692"/>
    </source>
</evidence>
<keyword evidence="2 5" id="KW-0812">Transmembrane</keyword>
<dbReference type="GO" id="GO:0016020">
    <property type="term" value="C:membrane"/>
    <property type="evidence" value="ECO:0007669"/>
    <property type="project" value="UniProtKB-SubCell"/>
</dbReference>
<evidence type="ECO:0000256" key="5">
    <source>
        <dbReference type="SAM" id="Phobius"/>
    </source>
</evidence>
<protein>
    <recommendedName>
        <fullName evidence="6">Receptor ligand binding region domain-containing protein</fullName>
    </recommendedName>
</protein>
<accession>A0A9X6NBD0</accession>
<dbReference type="OrthoDB" id="6158579at2759"/>
<dbReference type="AlphaFoldDB" id="A0A9X6NBD0"/>
<keyword evidence="3 5" id="KW-1133">Transmembrane helix</keyword>
<sequence>MSDLVRPLCVDIATPGYIGADNEVSLNCNGPAFDAGLEYLRKTYPSVGFFQTYVTDPTSDTCQALGDNALRILAQWYYRDRRPECLPAIITVGCQEAWQYNRLAAPLNILYLSTVGAPSEISDREQSPTWVSTTAFPEPYYEQMYLQILQNNNWTNVQAVTDVSQINYFSYISSRIVPFLKNGKGLQLDVVTYSLADEESFRPESILLRFQRISRVMLFFGFSPQFRKLLLVANQLNMTDGSYVYFVCQPMDHRVFSTFGWEIHDRDDEVIRKLYASVLLVYMADLDTTTKVTDSLQPDWTHRYWTDWNNTALGNPWLPATPHLIASYAAMQMFGTVLNESVADISRRPIDGSTLAERMLNRTFHTDVGEVTVDDGGMPTPSVTLKYFNNITGHFETFMKSAAFDGVFKWRSLQPVRWHGHHNLPPNEPSCGFLGNKDFCLHRDGLWTENLTITVACIVLGITVMLVALTIWATKKYSLHAALHDMWWALEPQSLLNLYQRVRTNVTLYRSAMQSNGKFPLGQALASHATLGAHACLYVTDKDNLDRATIY</sequence>